<proteinExistence type="inferred from homology"/>
<dbReference type="EMBL" id="CP123443">
    <property type="protein sequence ID" value="WGK70171.1"/>
    <property type="molecule type" value="Genomic_DNA"/>
</dbReference>
<feature type="domain" description="UvrD-like helicase ATP-binding" evidence="13">
    <location>
        <begin position="3"/>
        <end position="274"/>
    </location>
</feature>
<dbReference type="PANTHER" id="PTHR11070">
    <property type="entry name" value="UVRD / RECB / PCRA DNA HELICASE FAMILY MEMBER"/>
    <property type="match status" value="1"/>
</dbReference>
<feature type="binding site" evidence="12">
    <location>
        <begin position="24"/>
        <end position="31"/>
    </location>
    <ligand>
        <name>ATP</name>
        <dbReference type="ChEBI" id="CHEBI:30616"/>
    </ligand>
</feature>
<comment type="catalytic activity">
    <reaction evidence="8">
        <text>Couples ATP hydrolysis with the unwinding of duplex DNA by translocating in the 3'-5' direction.</text>
        <dbReference type="EC" id="5.6.2.4"/>
    </reaction>
</comment>
<keyword evidence="16" id="KW-1185">Reference proteome</keyword>
<keyword evidence="3 12" id="KW-0378">Hydrolase</keyword>
<dbReference type="InterPro" id="IPR027417">
    <property type="entry name" value="P-loop_NTPase"/>
</dbReference>
<dbReference type="Gene3D" id="1.10.486.10">
    <property type="entry name" value="PCRA, domain 4"/>
    <property type="match status" value="1"/>
</dbReference>
<dbReference type="PANTHER" id="PTHR11070:SF2">
    <property type="entry name" value="ATP-DEPENDENT DNA HELICASE SRS2"/>
    <property type="match status" value="1"/>
</dbReference>
<dbReference type="PROSITE" id="PS51217">
    <property type="entry name" value="UVRD_HELICASE_CTER"/>
    <property type="match status" value="1"/>
</dbReference>
<evidence type="ECO:0000256" key="5">
    <source>
        <dbReference type="ARBA" id="ARBA00022840"/>
    </source>
</evidence>
<dbReference type="EC" id="5.6.2.4" evidence="9"/>
<evidence type="ECO:0000313" key="15">
    <source>
        <dbReference type="EMBL" id="WGK70171.1"/>
    </source>
</evidence>
<dbReference type="CDD" id="cd17932">
    <property type="entry name" value="DEXQc_UvrD"/>
    <property type="match status" value="1"/>
</dbReference>
<comment type="similarity">
    <text evidence="1">Belongs to the helicase family. UvrD subfamily.</text>
</comment>
<dbReference type="SUPFAM" id="SSF52540">
    <property type="entry name" value="P-loop containing nucleoside triphosphate hydrolases"/>
    <property type="match status" value="1"/>
</dbReference>
<keyword evidence="4 12" id="KW-0347">Helicase</keyword>
<evidence type="ECO:0000256" key="8">
    <source>
        <dbReference type="ARBA" id="ARBA00034617"/>
    </source>
</evidence>
<keyword evidence="6" id="KW-0238">DNA-binding</keyword>
<accession>A0ABY8MJW7</accession>
<feature type="domain" description="UvrD-like helicase C-terminal" evidence="14">
    <location>
        <begin position="275"/>
        <end position="566"/>
    </location>
</feature>
<dbReference type="Gene3D" id="3.40.50.300">
    <property type="entry name" value="P-loop containing nucleotide triphosphate hydrolases"/>
    <property type="match status" value="2"/>
</dbReference>
<evidence type="ECO:0000256" key="9">
    <source>
        <dbReference type="ARBA" id="ARBA00034808"/>
    </source>
</evidence>
<evidence type="ECO:0000256" key="12">
    <source>
        <dbReference type="PROSITE-ProRule" id="PRU00560"/>
    </source>
</evidence>
<dbReference type="PROSITE" id="PS51198">
    <property type="entry name" value="UVRD_HELICASE_ATP_BIND"/>
    <property type="match status" value="1"/>
</dbReference>
<reference evidence="15 16" key="1">
    <citation type="submission" date="2023-04" db="EMBL/GenBank/DDBJ databases">
        <title>Spirochaete genome identified in red abalone sample constitutes a novel genus.</title>
        <authorList>
            <person name="Sharma S.P."/>
            <person name="Purcell C.M."/>
            <person name="Hyde J.R."/>
            <person name="Severin A.J."/>
        </authorList>
    </citation>
    <scope>NUCLEOTIDE SEQUENCE [LARGE SCALE GENOMIC DNA]</scope>
    <source>
        <strain evidence="15 16">SP-2023</strain>
    </source>
</reference>
<evidence type="ECO:0000256" key="1">
    <source>
        <dbReference type="ARBA" id="ARBA00009922"/>
    </source>
</evidence>
<protein>
    <recommendedName>
        <fullName evidence="9">DNA 3'-5' helicase</fullName>
        <ecNumber evidence="9">5.6.2.4</ecNumber>
    </recommendedName>
    <alternativeName>
        <fullName evidence="10">DNA 3'-5' helicase II</fullName>
    </alternativeName>
</protein>
<keyword evidence="7" id="KW-0413">Isomerase</keyword>
<keyword evidence="2 12" id="KW-0547">Nucleotide-binding</keyword>
<gene>
    <name evidence="15" type="ORF">P0082_04740</name>
</gene>
<evidence type="ECO:0000313" key="16">
    <source>
        <dbReference type="Proteomes" id="UP001228690"/>
    </source>
</evidence>
<evidence type="ECO:0000259" key="13">
    <source>
        <dbReference type="PROSITE" id="PS51198"/>
    </source>
</evidence>
<dbReference type="Pfam" id="PF00580">
    <property type="entry name" value="UvrD-helicase"/>
    <property type="match status" value="1"/>
</dbReference>
<evidence type="ECO:0000256" key="4">
    <source>
        <dbReference type="ARBA" id="ARBA00022806"/>
    </source>
</evidence>
<dbReference type="InterPro" id="IPR000212">
    <property type="entry name" value="DNA_helicase_UvrD/REP"/>
</dbReference>
<dbReference type="Proteomes" id="UP001228690">
    <property type="component" value="Chromosome"/>
</dbReference>
<dbReference type="Pfam" id="PF13361">
    <property type="entry name" value="UvrD_C"/>
    <property type="match status" value="1"/>
</dbReference>
<evidence type="ECO:0000256" key="10">
    <source>
        <dbReference type="ARBA" id="ARBA00034923"/>
    </source>
</evidence>
<comment type="catalytic activity">
    <reaction evidence="11">
        <text>ATP + H2O = ADP + phosphate + H(+)</text>
        <dbReference type="Rhea" id="RHEA:13065"/>
        <dbReference type="ChEBI" id="CHEBI:15377"/>
        <dbReference type="ChEBI" id="CHEBI:15378"/>
        <dbReference type="ChEBI" id="CHEBI:30616"/>
        <dbReference type="ChEBI" id="CHEBI:43474"/>
        <dbReference type="ChEBI" id="CHEBI:456216"/>
        <dbReference type="EC" id="5.6.2.4"/>
    </reaction>
</comment>
<dbReference type="RefSeq" id="WP_326928378.1">
    <property type="nucleotide sequence ID" value="NZ_CP123443.1"/>
</dbReference>
<evidence type="ECO:0000256" key="7">
    <source>
        <dbReference type="ARBA" id="ARBA00023235"/>
    </source>
</evidence>
<sequence length="675" mass="78273">MSFPLNPEQQEAVHSTKGPLLIIAGAGSGKTRVITQRVVHLLKQGLDPRNILALTFTNKAAKEMRERIGEDIGGKQARGLTLLTFHSFGMQILQHNAKLLGYSSGFSIYDTVDGMSCLKESAAELKWSADFNTLKQAQSVISRIKTERSDWDEESLPFKALYEEYHRHLKAYNAFDFDDLICKPVRLWAEHPEVLERCRQRYQCVMVDEFQDTSIMQYRMLRQLVSVHRNICCVGDDDQSIYSWRGANFENIRLFETDFPERKEIRLERNYRSTETILDAANAVIRHNQYRKDKNLRPAEESKPEKQDSLIICHFPETDEDEARFVCDTIRKLRSLERVKYDEIGILVRTNGLMRTLESHLLEARMPYVVSGGQSFFQRAEIKDLIAYLRVLQNPDDDVSLLRIINKPNRRIGPKSVEKLRSLAHIRSWSIYETMRDMVMNKDARHPELAESCADFVMLLEELRPQFMSAPSPEVSLSALTKSLIEEIDYWDFLLQQFAERPEGAKRRFDTMQSFCEMLKRWEGYEGRTERTLKSWLARISLITRDDLDDEAEGKISLSTIHAAKGLEFDLVLLCGVEEGLLPHFRSQEEHAYDEEEERRLFYVAVTRAKRWLYLTSCGSRTKNGKQVECQASPFLDEIPTRLTGAEHELSEEDSENMLEQALANLPWLRDSEQD</sequence>
<keyword evidence="5 12" id="KW-0067">ATP-binding</keyword>
<dbReference type="InterPro" id="IPR014016">
    <property type="entry name" value="UvrD-like_ATP-bd"/>
</dbReference>
<dbReference type="InterPro" id="IPR014017">
    <property type="entry name" value="DNA_helicase_UvrD-like_C"/>
</dbReference>
<organism evidence="15 16">
    <name type="scientific">Candidatus Haliotispira prima</name>
    <dbReference type="NCBI Taxonomy" id="3034016"/>
    <lineage>
        <taxon>Bacteria</taxon>
        <taxon>Pseudomonadati</taxon>
        <taxon>Spirochaetota</taxon>
        <taxon>Spirochaetia</taxon>
        <taxon>Spirochaetales</taxon>
        <taxon>Spirochaetaceae</taxon>
        <taxon>Candidatus Haliotispira</taxon>
    </lineage>
</organism>
<evidence type="ECO:0000256" key="6">
    <source>
        <dbReference type="ARBA" id="ARBA00023125"/>
    </source>
</evidence>
<dbReference type="Gene3D" id="1.10.10.160">
    <property type="match status" value="1"/>
</dbReference>
<name>A0ABY8MJW7_9SPIO</name>
<evidence type="ECO:0000256" key="3">
    <source>
        <dbReference type="ARBA" id="ARBA00022801"/>
    </source>
</evidence>
<evidence type="ECO:0000259" key="14">
    <source>
        <dbReference type="PROSITE" id="PS51217"/>
    </source>
</evidence>
<evidence type="ECO:0000256" key="2">
    <source>
        <dbReference type="ARBA" id="ARBA00022741"/>
    </source>
</evidence>
<evidence type="ECO:0000256" key="11">
    <source>
        <dbReference type="ARBA" id="ARBA00048988"/>
    </source>
</evidence>
<dbReference type="InterPro" id="IPR013986">
    <property type="entry name" value="DExx_box_DNA_helicase_dom_sf"/>
</dbReference>